<dbReference type="PROSITE" id="PS51674">
    <property type="entry name" value="4FE4S_WBL"/>
    <property type="match status" value="1"/>
</dbReference>
<feature type="compositionally biased region" description="Polar residues" evidence="1">
    <location>
        <begin position="88"/>
        <end position="98"/>
    </location>
</feature>
<feature type="domain" description="4Fe-4S Wbl-type" evidence="2">
    <location>
        <begin position="12"/>
        <end position="82"/>
    </location>
</feature>
<evidence type="ECO:0000313" key="3">
    <source>
        <dbReference type="EMBL" id="TXI51717.1"/>
    </source>
</evidence>
<dbReference type="InterPro" id="IPR034768">
    <property type="entry name" value="4FE4S_WBL"/>
</dbReference>
<reference evidence="3 4" key="1">
    <citation type="submission" date="2018-09" db="EMBL/GenBank/DDBJ databases">
        <title>Metagenome Assembled Genomes from an Advanced Water Purification Facility.</title>
        <authorList>
            <person name="Stamps B.W."/>
            <person name="Spear J.R."/>
        </authorList>
    </citation>
    <scope>NUCLEOTIDE SEQUENCE [LARGE SCALE GENOMIC DNA]</scope>
    <source>
        <strain evidence="3">Bin_29_2</strain>
    </source>
</reference>
<evidence type="ECO:0000313" key="4">
    <source>
        <dbReference type="Proteomes" id="UP000321797"/>
    </source>
</evidence>
<comment type="caution">
    <text evidence="3">The sequence shown here is derived from an EMBL/GenBank/DDBJ whole genome shotgun (WGS) entry which is preliminary data.</text>
</comment>
<accession>A0A5C7XQD7</accession>
<evidence type="ECO:0000259" key="2">
    <source>
        <dbReference type="PROSITE" id="PS51674"/>
    </source>
</evidence>
<sequence length="98" mass="10270">MLRGTPRLTGAACAGRWELFDPMGVDVVQETVPEADARHAEALAICAACPALGACRAWVAESRPSQRPAGVVAGIPPPKRGGSRPTRKANQTTRKALP</sequence>
<evidence type="ECO:0000256" key="1">
    <source>
        <dbReference type="SAM" id="MobiDB-lite"/>
    </source>
</evidence>
<dbReference type="AlphaFoldDB" id="A0A5C7XQD7"/>
<dbReference type="Proteomes" id="UP000321797">
    <property type="component" value="Unassembled WGS sequence"/>
</dbReference>
<feature type="region of interest" description="Disordered" evidence="1">
    <location>
        <begin position="61"/>
        <end position="98"/>
    </location>
</feature>
<protein>
    <recommendedName>
        <fullName evidence="2">4Fe-4S Wbl-type domain-containing protein</fullName>
    </recommendedName>
</protein>
<gene>
    <name evidence="3" type="ORF">E6Q54_20055</name>
</gene>
<organism evidence="3 4">
    <name type="scientific">Mycolicibacter arupensis</name>
    <dbReference type="NCBI Taxonomy" id="342002"/>
    <lineage>
        <taxon>Bacteria</taxon>
        <taxon>Bacillati</taxon>
        <taxon>Actinomycetota</taxon>
        <taxon>Actinomycetes</taxon>
        <taxon>Mycobacteriales</taxon>
        <taxon>Mycobacteriaceae</taxon>
        <taxon>Mycolicibacter</taxon>
    </lineage>
</organism>
<name>A0A5C7XQD7_9MYCO</name>
<dbReference type="EMBL" id="SSGD01000143">
    <property type="protein sequence ID" value="TXI51717.1"/>
    <property type="molecule type" value="Genomic_DNA"/>
</dbReference>
<proteinExistence type="predicted"/>